<keyword evidence="6" id="KW-0325">Glycoprotein</keyword>
<keyword evidence="9" id="KW-0732">Signal</keyword>
<evidence type="ECO:0000256" key="2">
    <source>
        <dbReference type="ARBA" id="ARBA00022737"/>
    </source>
</evidence>
<keyword evidence="5 12" id="KW-0675">Receptor</keyword>
<keyword evidence="2" id="KW-0677">Repeat</keyword>
<evidence type="ECO:0000256" key="8">
    <source>
        <dbReference type="SAM" id="Phobius"/>
    </source>
</evidence>
<feature type="domain" description="TNFR-Cys" evidence="10">
    <location>
        <begin position="63"/>
        <end position="103"/>
    </location>
</feature>
<reference evidence="12" key="1">
    <citation type="submission" date="2025-08" db="UniProtKB">
        <authorList>
            <consortium name="RefSeq"/>
        </authorList>
    </citation>
    <scope>IDENTIFICATION</scope>
    <source>
        <tissue evidence="12">Liver</tissue>
    </source>
</reference>
<dbReference type="InterPro" id="IPR052491">
    <property type="entry name" value="TNFRSF10"/>
</dbReference>
<dbReference type="RefSeq" id="XP_021083079.2">
    <property type="nucleotide sequence ID" value="XM_021227420.2"/>
</dbReference>
<gene>
    <name evidence="12" type="primary">LOC106020873</name>
</gene>
<dbReference type="InterPro" id="IPR001368">
    <property type="entry name" value="TNFR/NGFR_Cys_rich_reg"/>
</dbReference>
<feature type="repeat" description="TNFR-Cys" evidence="7">
    <location>
        <begin position="104"/>
        <end position="143"/>
    </location>
</feature>
<dbReference type="GO" id="GO:0005886">
    <property type="term" value="C:plasma membrane"/>
    <property type="evidence" value="ECO:0007669"/>
    <property type="project" value="TreeGrafter"/>
</dbReference>
<keyword evidence="3 8" id="KW-0472">Membrane</keyword>
<proteinExistence type="predicted"/>
<dbReference type="GO" id="GO:0009986">
    <property type="term" value="C:cell surface"/>
    <property type="evidence" value="ECO:0007669"/>
    <property type="project" value="TreeGrafter"/>
</dbReference>
<feature type="disulfide bond" evidence="7">
    <location>
        <begin position="82"/>
        <end position="95"/>
    </location>
</feature>
<dbReference type="STRING" id="10036.ENSMAUP00000022748"/>
<dbReference type="KEGG" id="maua:106020873"/>
<dbReference type="CDD" id="cd15837">
    <property type="entry name" value="TNFRSF26"/>
    <property type="match status" value="1"/>
</dbReference>
<keyword evidence="8" id="KW-1133">Transmembrane helix</keyword>
<evidence type="ECO:0000256" key="5">
    <source>
        <dbReference type="ARBA" id="ARBA00023170"/>
    </source>
</evidence>
<feature type="transmembrane region" description="Helical" evidence="8">
    <location>
        <begin position="174"/>
        <end position="200"/>
    </location>
</feature>
<evidence type="ECO:0000313" key="11">
    <source>
        <dbReference type="Proteomes" id="UP000886700"/>
    </source>
</evidence>
<evidence type="ECO:0000313" key="12">
    <source>
        <dbReference type="RefSeq" id="XP_021083079.2"/>
    </source>
</evidence>
<evidence type="ECO:0000259" key="10">
    <source>
        <dbReference type="PROSITE" id="PS50050"/>
    </source>
</evidence>
<comment type="subcellular location">
    <subcellularLocation>
        <location evidence="1">Membrane</location>
    </subcellularLocation>
</comment>
<evidence type="ECO:0000256" key="4">
    <source>
        <dbReference type="ARBA" id="ARBA00023157"/>
    </source>
</evidence>
<feature type="chain" id="PRO_5045039061" evidence="9">
    <location>
        <begin position="24"/>
        <end position="236"/>
    </location>
</feature>
<keyword evidence="11" id="KW-1185">Reference proteome</keyword>
<dbReference type="Proteomes" id="UP000886700">
    <property type="component" value="Unplaced"/>
</dbReference>
<dbReference type="Pfam" id="PF00020">
    <property type="entry name" value="TNFR_c6"/>
    <property type="match status" value="2"/>
</dbReference>
<dbReference type="PANTHER" id="PTHR46330">
    <property type="entry name" value="TUMOR NECROSIS FACTOR RECEPTOR SUPERFAMILY MEMBER 10B"/>
    <property type="match status" value="1"/>
</dbReference>
<accession>A0A3Q0CSQ8</accession>
<feature type="disulfide bond" evidence="7">
    <location>
        <begin position="85"/>
        <end position="103"/>
    </location>
</feature>
<evidence type="ECO:0000256" key="9">
    <source>
        <dbReference type="SAM" id="SignalP"/>
    </source>
</evidence>
<feature type="signal peptide" evidence="9">
    <location>
        <begin position="1"/>
        <end position="23"/>
    </location>
</feature>
<comment type="caution">
    <text evidence="7">Lacks conserved residue(s) required for the propagation of feature annotation.</text>
</comment>
<feature type="disulfide bond" evidence="7">
    <location>
        <begin position="64"/>
        <end position="79"/>
    </location>
</feature>
<feature type="disulfide bond" evidence="7">
    <location>
        <begin position="105"/>
        <end position="120"/>
    </location>
</feature>
<dbReference type="SUPFAM" id="SSF57586">
    <property type="entry name" value="TNF receptor-like"/>
    <property type="match status" value="2"/>
</dbReference>
<name>A0A3Q0CSQ8_MESAU</name>
<keyword evidence="4 7" id="KW-1015">Disulfide bond</keyword>
<evidence type="ECO:0000256" key="7">
    <source>
        <dbReference type="PROSITE-ProRule" id="PRU00206"/>
    </source>
</evidence>
<dbReference type="SMART" id="SM00208">
    <property type="entry name" value="TNFR"/>
    <property type="match status" value="3"/>
</dbReference>
<evidence type="ECO:0000256" key="1">
    <source>
        <dbReference type="ARBA" id="ARBA00004370"/>
    </source>
</evidence>
<feature type="domain" description="TNFR-Cys" evidence="10">
    <location>
        <begin position="104"/>
        <end position="143"/>
    </location>
</feature>
<dbReference type="GeneID" id="106020873"/>
<dbReference type="GO" id="GO:0036462">
    <property type="term" value="P:TRAIL-activated apoptotic signaling pathway"/>
    <property type="evidence" value="ECO:0007669"/>
    <property type="project" value="TreeGrafter"/>
</dbReference>
<dbReference type="AlphaFoldDB" id="A0A3Q0CSQ8"/>
<feature type="repeat" description="TNFR-Cys" evidence="7">
    <location>
        <begin position="63"/>
        <end position="103"/>
    </location>
</feature>
<dbReference type="InterPro" id="IPR034062">
    <property type="entry name" value="TNFRSF26_N"/>
</dbReference>
<dbReference type="PANTHER" id="PTHR46330:SF16">
    <property type="entry name" value="TUMOR NECROSIS FACTOR RECEPTOR SUPERFAMILY MEMBER 22"/>
    <property type="match status" value="1"/>
</dbReference>
<dbReference type="GO" id="GO:0043065">
    <property type="term" value="P:positive regulation of apoptotic process"/>
    <property type="evidence" value="ECO:0007669"/>
    <property type="project" value="TreeGrafter"/>
</dbReference>
<dbReference type="PROSITE" id="PS50050">
    <property type="entry name" value="TNFR_NGFR_2"/>
    <property type="match status" value="2"/>
</dbReference>
<protein>
    <submittedName>
        <fullName evidence="12">Tumor necrosis factor receptor superfamily member 26</fullName>
    </submittedName>
</protein>
<evidence type="ECO:0000256" key="3">
    <source>
        <dbReference type="ARBA" id="ARBA00023136"/>
    </source>
</evidence>
<evidence type="ECO:0000256" key="6">
    <source>
        <dbReference type="ARBA" id="ARBA00023180"/>
    </source>
</evidence>
<organism evidence="11 12">
    <name type="scientific">Mesocricetus auratus</name>
    <name type="common">Golden hamster</name>
    <dbReference type="NCBI Taxonomy" id="10036"/>
    <lineage>
        <taxon>Eukaryota</taxon>
        <taxon>Metazoa</taxon>
        <taxon>Chordata</taxon>
        <taxon>Craniata</taxon>
        <taxon>Vertebrata</taxon>
        <taxon>Euteleostomi</taxon>
        <taxon>Mammalia</taxon>
        <taxon>Eutheria</taxon>
        <taxon>Euarchontoglires</taxon>
        <taxon>Glires</taxon>
        <taxon>Rodentia</taxon>
        <taxon>Myomorpha</taxon>
        <taxon>Muroidea</taxon>
        <taxon>Cricetidae</taxon>
        <taxon>Cricetinae</taxon>
        <taxon>Mesocricetus</taxon>
    </lineage>
</organism>
<sequence>MARQERLLRQLLILWVIVYSVSSTSQCGTDEFQFDTLCCQLCPSGTHLFKPCQENHGMSKCIPCESGFFMNHNNSESSCFRCSLCRDDQEEVAKCFQNADRECQCKQGTYCNSENCVERCLPCSSCPNNKVIRQCNATMDTLCDLSDSESGNPSDPESRMPCFHCVCLSESLKAVVTTAAIIIIIAAFIAASIALGFCVYKLRSRCRDPQPSTGPSAGSPVEESKSFQQVNEVMMV</sequence>
<dbReference type="Gene3D" id="2.10.50.10">
    <property type="entry name" value="Tumor Necrosis Factor Receptor, subunit A, domain 2"/>
    <property type="match status" value="2"/>
</dbReference>
<keyword evidence="8" id="KW-0812">Transmembrane</keyword>